<organism evidence="5 6">
    <name type="scientific">Sulfobacillus thermosulfidooxidans (strain DSM 9293 / VKM B-1269 / AT-1)</name>
    <dbReference type="NCBI Taxonomy" id="929705"/>
    <lineage>
        <taxon>Bacteria</taxon>
        <taxon>Bacillati</taxon>
        <taxon>Bacillota</taxon>
        <taxon>Clostridia</taxon>
        <taxon>Eubacteriales</taxon>
        <taxon>Clostridiales Family XVII. Incertae Sedis</taxon>
        <taxon>Sulfobacillus</taxon>
    </lineage>
</organism>
<dbReference type="PANTHER" id="PTHR43201">
    <property type="entry name" value="ACYL-COA SYNTHETASE"/>
    <property type="match status" value="1"/>
</dbReference>
<dbReference type="InterPro" id="IPR045851">
    <property type="entry name" value="AMP-bd_C_sf"/>
</dbReference>
<dbReference type="EMBL" id="FWWY01000001">
    <property type="protein sequence ID" value="SMC04893.1"/>
    <property type="molecule type" value="Genomic_DNA"/>
</dbReference>
<dbReference type="Pfam" id="PF00501">
    <property type="entry name" value="AMP-binding"/>
    <property type="match status" value="1"/>
</dbReference>
<dbReference type="GO" id="GO:0006631">
    <property type="term" value="P:fatty acid metabolic process"/>
    <property type="evidence" value="ECO:0007669"/>
    <property type="project" value="TreeGrafter"/>
</dbReference>
<dbReference type="STRING" id="28034.BFX07_02150"/>
<evidence type="ECO:0000256" key="1">
    <source>
        <dbReference type="ARBA" id="ARBA00006432"/>
    </source>
</evidence>
<feature type="domain" description="AMP-dependent synthetase/ligase" evidence="3">
    <location>
        <begin position="20"/>
        <end position="321"/>
    </location>
</feature>
<proteinExistence type="inferred from homology"/>
<dbReference type="AlphaFoldDB" id="A0A1W1WGP1"/>
<name>A0A1W1WGP1_SULTA</name>
<evidence type="ECO:0000313" key="6">
    <source>
        <dbReference type="Proteomes" id="UP000192660"/>
    </source>
</evidence>
<dbReference type="PROSITE" id="PS00455">
    <property type="entry name" value="AMP_BINDING"/>
    <property type="match status" value="1"/>
</dbReference>
<evidence type="ECO:0000259" key="4">
    <source>
        <dbReference type="Pfam" id="PF13193"/>
    </source>
</evidence>
<dbReference type="Gene3D" id="3.30.300.30">
    <property type="match status" value="1"/>
</dbReference>
<evidence type="ECO:0000313" key="5">
    <source>
        <dbReference type="EMBL" id="SMC04893.1"/>
    </source>
</evidence>
<dbReference type="SUPFAM" id="SSF56801">
    <property type="entry name" value="Acetyl-CoA synthetase-like"/>
    <property type="match status" value="1"/>
</dbReference>
<reference evidence="6" key="1">
    <citation type="submission" date="2017-04" db="EMBL/GenBank/DDBJ databases">
        <authorList>
            <person name="Varghese N."/>
            <person name="Submissions S."/>
        </authorList>
    </citation>
    <scope>NUCLEOTIDE SEQUENCE [LARGE SCALE GENOMIC DNA]</scope>
    <source>
        <strain evidence="6">DSM 9293</strain>
    </source>
</reference>
<evidence type="ECO:0000259" key="3">
    <source>
        <dbReference type="Pfam" id="PF00501"/>
    </source>
</evidence>
<dbReference type="Gene3D" id="3.40.50.12780">
    <property type="entry name" value="N-terminal domain of ligase-like"/>
    <property type="match status" value="1"/>
</dbReference>
<gene>
    <name evidence="5" type="ORF">SAMN00768000_1905</name>
</gene>
<feature type="domain" description="AMP-binding enzyme C-terminal" evidence="4">
    <location>
        <begin position="385"/>
        <end position="458"/>
    </location>
</feature>
<dbReference type="Proteomes" id="UP000192660">
    <property type="component" value="Unassembled WGS sequence"/>
</dbReference>
<dbReference type="InterPro" id="IPR042099">
    <property type="entry name" value="ANL_N_sf"/>
</dbReference>
<evidence type="ECO:0000256" key="2">
    <source>
        <dbReference type="ARBA" id="ARBA00022598"/>
    </source>
</evidence>
<protein>
    <submittedName>
        <fullName evidence="5">Acyl-CoA synthetase (AMP-forming)/AMP-acid ligase II</fullName>
    </submittedName>
</protein>
<dbReference type="InterPro" id="IPR025110">
    <property type="entry name" value="AMP-bd_C"/>
</dbReference>
<dbReference type="Pfam" id="PF13193">
    <property type="entry name" value="AMP-binding_C"/>
    <property type="match status" value="1"/>
</dbReference>
<dbReference type="InterPro" id="IPR020845">
    <property type="entry name" value="AMP-binding_CS"/>
</dbReference>
<dbReference type="PANTHER" id="PTHR43201:SF5">
    <property type="entry name" value="MEDIUM-CHAIN ACYL-COA LIGASE ACSF2, MITOCHONDRIAL"/>
    <property type="match status" value="1"/>
</dbReference>
<dbReference type="InterPro" id="IPR000873">
    <property type="entry name" value="AMP-dep_synth/lig_dom"/>
</dbReference>
<comment type="similarity">
    <text evidence="1">Belongs to the ATP-dependent AMP-binding enzyme family.</text>
</comment>
<dbReference type="GO" id="GO:0031956">
    <property type="term" value="F:medium-chain fatty acid-CoA ligase activity"/>
    <property type="evidence" value="ECO:0007669"/>
    <property type="project" value="TreeGrafter"/>
</dbReference>
<sequence>MTLNNWAVNRWKTLPDLTQPFLVCDDTIRTYEQVGLEIERIHRLLKQHHIKSYQAIGLSSSSPCHFAVALLALLAWDLVVVPLNPKAPREEWQRQLKEAHCGVWLHDDKDQVVNSRWTLESEIKDAEEPWQDNFSGMILFTSGSTGHPKTVGLAQDQLWEQALTVKITHHLTEDSRGYSPLPLFHVNAPVIALFSTLLAGGTLILDPFNRQTFWHTVQKQDVNWINAVPTILTILSHQAHQLPINHSSHHASLRFIRSASAPLGHVLLERIEEQFGVPVIESYGMTEACGPITVNSGPWPQRGPAGSVGRPKNIMVRLINSEVWIKGGPVIRPHLPMNAWALSEMTGGWYHTGDLGHFDEDGYLYLDGRVKDVIKRGGESIFPREVEEILYKDKHVQECVVVGRPHPVLGEEPVAYIVSSDPGIEEALRALSAQHLSPYKRPVAYHFVETLPKNATGKIQRRMLVKEGQHA</sequence>
<keyword evidence="2 5" id="KW-0436">Ligase</keyword>
<dbReference type="RefSeq" id="WP_084661399.1">
    <property type="nucleotide sequence ID" value="NZ_FWWY01000001.1"/>
</dbReference>
<dbReference type="OrthoDB" id="9803968at2"/>
<accession>A0A1W1WGP1</accession>
<keyword evidence="6" id="KW-1185">Reference proteome</keyword>